<evidence type="ECO:0000313" key="7">
    <source>
        <dbReference type="EMBL" id="KGG52292.1"/>
    </source>
</evidence>
<comment type="caution">
    <text evidence="7">The sequence shown here is derived from an EMBL/GenBank/DDBJ whole genome shotgun (WGS) entry which is preliminary data.</text>
</comment>
<dbReference type="InterPro" id="IPR014908">
    <property type="entry name" value="Nucleoporin_Nup133/Nup155_N"/>
</dbReference>
<dbReference type="PANTHER" id="PTHR10350:SF6">
    <property type="entry name" value="NUCLEAR PORE COMPLEX PROTEIN NUP155"/>
    <property type="match status" value="1"/>
</dbReference>
<dbReference type="GO" id="GO:0044611">
    <property type="term" value="C:nuclear pore inner ring"/>
    <property type="evidence" value="ECO:0007669"/>
    <property type="project" value="TreeGrafter"/>
</dbReference>
<dbReference type="InterPro" id="IPR007187">
    <property type="entry name" value="Nucleoporin_Nup133/Nup155_C"/>
</dbReference>
<organism evidence="7 8">
    <name type="scientific">Mitosporidium daphniae</name>
    <dbReference type="NCBI Taxonomy" id="1485682"/>
    <lineage>
        <taxon>Eukaryota</taxon>
        <taxon>Fungi</taxon>
        <taxon>Fungi incertae sedis</taxon>
        <taxon>Microsporidia</taxon>
        <taxon>Mitosporidium</taxon>
    </lineage>
</organism>
<evidence type="ECO:0000259" key="6">
    <source>
        <dbReference type="Pfam" id="PF08801"/>
    </source>
</evidence>
<keyword evidence="8" id="KW-1185">Reference proteome</keyword>
<evidence type="ECO:0000256" key="1">
    <source>
        <dbReference type="ARBA" id="ARBA00004123"/>
    </source>
</evidence>
<dbReference type="GO" id="GO:0036228">
    <property type="term" value="P:protein localization to nuclear inner membrane"/>
    <property type="evidence" value="ECO:0007669"/>
    <property type="project" value="TreeGrafter"/>
</dbReference>
<proteinExistence type="inferred from homology"/>
<dbReference type="GO" id="GO:0006606">
    <property type="term" value="P:protein import into nucleus"/>
    <property type="evidence" value="ECO:0007669"/>
    <property type="project" value="TreeGrafter"/>
</dbReference>
<evidence type="ECO:0000259" key="5">
    <source>
        <dbReference type="Pfam" id="PF03177"/>
    </source>
</evidence>
<gene>
    <name evidence="7" type="ORF">DI09_190p20</name>
</gene>
<feature type="domain" description="Nucleoporin Nup133/Nup155-like N-terminal" evidence="6">
    <location>
        <begin position="29"/>
        <end position="331"/>
    </location>
</feature>
<dbReference type="InterPro" id="IPR042538">
    <property type="entry name" value="Nucleoporin_Nup155_C_3"/>
</dbReference>
<dbReference type="GO" id="GO:0006405">
    <property type="term" value="P:RNA export from nucleus"/>
    <property type="evidence" value="ECO:0007669"/>
    <property type="project" value="TreeGrafter"/>
</dbReference>
<dbReference type="GO" id="GO:0000972">
    <property type="term" value="P:transcription-dependent tethering of RNA polymerase II gene DNA at nuclear periphery"/>
    <property type="evidence" value="ECO:0007669"/>
    <property type="project" value="TreeGrafter"/>
</dbReference>
<dbReference type="AlphaFoldDB" id="A0A098VTJ1"/>
<reference evidence="7 8" key="1">
    <citation type="submission" date="2014-04" db="EMBL/GenBank/DDBJ databases">
        <title>A new species of microsporidia sheds light on the evolution of extreme parasitism.</title>
        <authorList>
            <person name="Haag K.L."/>
            <person name="James T.Y."/>
            <person name="Larsson R."/>
            <person name="Schaer T.M."/>
            <person name="Refardt D."/>
            <person name="Pombert J.-F."/>
            <person name="Ebert D."/>
        </authorList>
    </citation>
    <scope>NUCLEOTIDE SEQUENCE [LARGE SCALE GENOMIC DNA]</scope>
    <source>
        <strain evidence="7 8">UGP3</strain>
        <tissue evidence="7">Spores</tissue>
    </source>
</reference>
<dbReference type="InterPro" id="IPR004870">
    <property type="entry name" value="Nucleoporin_Nup155"/>
</dbReference>
<sequence length="1100" mass="122464">MDHLFSSLIISVALVCPMPGIRYHKLMLGVFVPAIEHLLIVATTSEISILGLMKRKKQNSSSSFGGLADMSPSARMASPLSKYSLIDTKLGISSEGVAMLSIAGTPEGLVFMGGNDGNIYQLNYEGDSNSWFSWSGGRKCKKINQTSSILSSLIPTIFRFGSVDPIVSLKIDSKRFLLYAVSNSGTIDILSFRRENLSQNSTIERIAKVQNVYEDFLKLCPQSLIYKKSDFDVVDIHPVTTNQSSNVYFIISTTVGVRVWYALAIQPASAAPSMLKMSAIPLHARLLPQDPGEGLSITTQATLTHCSFYNRGVFLSAQAKAQTEDVIFNCITEPSGKDRFEQTPRGTTSSGAFEHSKSVTPPALLELRGKYLPIMGKTWAIAEAPHSLTFDMLDNGSDFEEDSWLNGLSILHELIDVQSFSLRQFLILTNTGSLVLKMTLISSSSTHLQTIPDDDSTVFLLLLLALSPSKFGSKIPAPVSQQALSLLVCKKNTSAHSGGTSLAPHIRALITLFGRIVRRLWKLPVATIFQDHSRSVKGKKERIFFDNLLRVIQDDLELGIDWRNPDIIPDTHFKRLRDNVVGDGKLPVNIQCSLKSLTFELLFSSKQGHECLVEFVGAIMQKQLEKDAVLDPIVDVISQRCPMFLTPVDVLFFQHAAKIQSIIDRGDVVASSVQILKPHFSELSESRLAAICDQARVLFYHQSKAGVLIFVDAADICLSLFSCEFSLAKSARLSEEAVFSVLFALLDDALLVSNALRSVDPASFSPDDLYLFKLFDNLLDYVLQKSTVSIVHERVYDWMIKKSIPEYLIQKDRFEKILSNSIVVPSWAKDILWKFYVQRNMFYEAATVLCTLSQAEGEQEERLEVVSIQEEILVHLKAYTLEIASSCDISESDLQALIASLDKHLYSLSDLFNKITRPLKLYEFSLIIIDSAQYKHQASLVISLWTNILQHELASNNPSTLAICIAFKFSQLGPRFLPSEVAFPIDYLVDWISKTVYSGSIAVSSSFLNAVFGSSGITTDRLLSSFLQLLIDGKTHQMPWKLPVAKLFLCKELIEFLTVSKKHLSTDILEKVYSIAKESEGLCGDKYDNHVSEKIREMMQ</sequence>
<dbReference type="HOGENOM" id="CLU_000429_0_1_1"/>
<accession>A0A098VTJ1</accession>
<keyword evidence="3" id="KW-0813">Transport</keyword>
<dbReference type="VEuPathDB" id="MicrosporidiaDB:DI09_190p20"/>
<evidence type="ECO:0000256" key="4">
    <source>
        <dbReference type="ARBA" id="ARBA00023242"/>
    </source>
</evidence>
<evidence type="ECO:0000256" key="2">
    <source>
        <dbReference type="ARBA" id="ARBA00007373"/>
    </source>
</evidence>
<dbReference type="Gene3D" id="1.20.120.1880">
    <property type="entry name" value="Nucleoporin, helical C-terminal domain"/>
    <property type="match status" value="1"/>
</dbReference>
<dbReference type="PANTHER" id="PTHR10350">
    <property type="entry name" value="NUCLEAR PORE COMPLEX PROTEIN NUP155"/>
    <property type="match status" value="1"/>
</dbReference>
<name>A0A098VTJ1_9MICR</name>
<feature type="domain" description="Nucleoporin Nup133/Nup155-like C-terminal" evidence="5">
    <location>
        <begin position="860"/>
        <end position="1058"/>
    </location>
</feature>
<dbReference type="RefSeq" id="XP_013238728.1">
    <property type="nucleotide sequence ID" value="XM_013383274.1"/>
</dbReference>
<dbReference type="GeneID" id="25258821"/>
<keyword evidence="4" id="KW-0539">Nucleus</keyword>
<comment type="subcellular location">
    <subcellularLocation>
        <location evidence="1">Nucleus</location>
    </subcellularLocation>
</comment>
<dbReference type="GO" id="GO:0017056">
    <property type="term" value="F:structural constituent of nuclear pore"/>
    <property type="evidence" value="ECO:0007669"/>
    <property type="project" value="InterPro"/>
</dbReference>
<dbReference type="Gene3D" id="1.20.58.1780">
    <property type="match status" value="1"/>
</dbReference>
<dbReference type="Pfam" id="PF08801">
    <property type="entry name" value="Nucleoporin_N"/>
    <property type="match status" value="1"/>
</dbReference>
<evidence type="ECO:0000256" key="3">
    <source>
        <dbReference type="ARBA" id="ARBA00022448"/>
    </source>
</evidence>
<dbReference type="Proteomes" id="UP000029725">
    <property type="component" value="Unassembled WGS sequence"/>
</dbReference>
<protein>
    <submittedName>
        <fullName evidence="7">Nup133-like nucleoporin</fullName>
    </submittedName>
</protein>
<evidence type="ECO:0000313" key="8">
    <source>
        <dbReference type="Proteomes" id="UP000029725"/>
    </source>
</evidence>
<dbReference type="Pfam" id="PF03177">
    <property type="entry name" value="Nucleoporin_C"/>
    <property type="match status" value="2"/>
</dbReference>
<dbReference type="OrthoDB" id="338970at2759"/>
<comment type="similarity">
    <text evidence="2">Belongs to the non-repetitive/WGA-negative nucleoporin family.</text>
</comment>
<feature type="domain" description="Nucleoporin Nup133/Nup155-like C-terminal" evidence="5">
    <location>
        <begin position="586"/>
        <end position="856"/>
    </location>
</feature>
<dbReference type="EMBL" id="JMKJ01000100">
    <property type="protein sequence ID" value="KGG52292.1"/>
    <property type="molecule type" value="Genomic_DNA"/>
</dbReference>